<dbReference type="AlphaFoldDB" id="H1SEI4"/>
<dbReference type="SUPFAM" id="SSF55154">
    <property type="entry name" value="CYTH-like phosphatases"/>
    <property type="match status" value="1"/>
</dbReference>
<dbReference type="InterPro" id="IPR023577">
    <property type="entry name" value="CYTH_domain"/>
</dbReference>
<dbReference type="Proteomes" id="UP000005808">
    <property type="component" value="Unassembled WGS sequence"/>
</dbReference>
<dbReference type="SMART" id="SM01118">
    <property type="entry name" value="CYTH"/>
    <property type="match status" value="1"/>
</dbReference>
<evidence type="ECO:0000259" key="1">
    <source>
        <dbReference type="PROSITE" id="PS51707"/>
    </source>
</evidence>
<dbReference type="PATRIC" id="fig|1127483.3.peg.6702"/>
<reference evidence="2 3" key="1">
    <citation type="journal article" date="2012" name="J. Bacteriol.">
        <title>De Novo Genome Project of Cupriavidus basilensis OR16.</title>
        <authorList>
            <person name="Cserhati M."/>
            <person name="Kriszt B."/>
            <person name="Szoboszlay S."/>
            <person name="Toth A."/>
            <person name="Szabo I."/>
            <person name="Tancsics A."/>
            <person name="Nagy I."/>
            <person name="Horvath B."/>
            <person name="Nagy I."/>
            <person name="Kukolya J."/>
        </authorList>
    </citation>
    <scope>NUCLEOTIDE SEQUENCE [LARGE SCALE GENOMIC DNA]</scope>
    <source>
        <strain evidence="2 3">OR16</strain>
    </source>
</reference>
<sequence length="215" mass="23006">MAQEIELKLAVPEGAMPALAAWLDAQGQARGEHTLLNVYLDTPARDLAGARAALRLRRRGEQWLQTLKTAGKSEAGLAARHEWETKVAAEAIELDAFPPEARALLAPLAATLAPVFRTDFARRTWLVEQDGVRIEAALDIGTISAPGSAARETIQELELEWLPGDAGQGLTQAQAEAALRALALRLQHVAPLKPSDQSKAARGYRLAAAADAGRT</sequence>
<dbReference type="GO" id="GO:0046872">
    <property type="term" value="F:metal ion binding"/>
    <property type="evidence" value="ECO:0007669"/>
    <property type="project" value="TreeGrafter"/>
</dbReference>
<dbReference type="PANTHER" id="PTHR39569">
    <property type="entry name" value="INORGANIC TRIPHOSPHATASE"/>
    <property type="match status" value="1"/>
</dbReference>
<dbReference type="GO" id="GO:0050355">
    <property type="term" value="F:inorganic triphosphate phosphatase activity"/>
    <property type="evidence" value="ECO:0007669"/>
    <property type="project" value="InterPro"/>
</dbReference>
<dbReference type="Gene3D" id="2.40.320.10">
    <property type="entry name" value="Hypothetical Protein Pfu-838710-001"/>
    <property type="match status" value="1"/>
</dbReference>
<dbReference type="Pfam" id="PF01928">
    <property type="entry name" value="CYTH"/>
    <property type="match status" value="1"/>
</dbReference>
<dbReference type="PANTHER" id="PTHR39569:SF1">
    <property type="entry name" value="INORGANIC TRIPHOSPHATASE"/>
    <property type="match status" value="1"/>
</dbReference>
<accession>H1SEI4</accession>
<name>H1SEI4_9BURK</name>
<dbReference type="PROSITE" id="PS51707">
    <property type="entry name" value="CYTH"/>
    <property type="match status" value="1"/>
</dbReference>
<protein>
    <recommendedName>
        <fullName evidence="1">CYTH domain-containing protein</fullName>
    </recommendedName>
</protein>
<dbReference type="InterPro" id="IPR033469">
    <property type="entry name" value="CYTH-like_dom_sf"/>
</dbReference>
<gene>
    <name evidence="2" type="ORF">OR16_33578</name>
</gene>
<comment type="caution">
    <text evidence="2">The sequence shown here is derived from an EMBL/GenBank/DDBJ whole genome shotgun (WGS) entry which is preliminary data.</text>
</comment>
<proteinExistence type="predicted"/>
<evidence type="ECO:0000313" key="2">
    <source>
        <dbReference type="EMBL" id="EHP39043.1"/>
    </source>
</evidence>
<dbReference type="EMBL" id="AHJE01000101">
    <property type="protein sequence ID" value="EHP39043.1"/>
    <property type="molecule type" value="Genomic_DNA"/>
</dbReference>
<dbReference type="InterPro" id="IPR039013">
    <property type="entry name" value="YgiF"/>
</dbReference>
<feature type="domain" description="CYTH" evidence="1">
    <location>
        <begin position="2"/>
        <end position="210"/>
    </location>
</feature>
<organism evidence="2 3">
    <name type="scientific">Cupriavidus basilensis OR16</name>
    <dbReference type="NCBI Taxonomy" id="1127483"/>
    <lineage>
        <taxon>Bacteria</taxon>
        <taxon>Pseudomonadati</taxon>
        <taxon>Pseudomonadota</taxon>
        <taxon>Betaproteobacteria</taxon>
        <taxon>Burkholderiales</taxon>
        <taxon>Burkholderiaceae</taxon>
        <taxon>Cupriavidus</taxon>
    </lineage>
</organism>
<dbReference type="RefSeq" id="WP_006162590.1">
    <property type="nucleotide sequence ID" value="NZ_AHJE01000101.1"/>
</dbReference>
<evidence type="ECO:0000313" key="3">
    <source>
        <dbReference type="Proteomes" id="UP000005808"/>
    </source>
</evidence>
<dbReference type="OrthoDB" id="3034217at2"/>